<comment type="cofactor">
    <cofactor evidence="1">
        <name>Mg(2+)</name>
        <dbReference type="ChEBI" id="CHEBI:18420"/>
    </cofactor>
</comment>
<keyword evidence="7" id="KW-0677">Repeat</keyword>
<evidence type="ECO:0000256" key="11">
    <source>
        <dbReference type="ARBA" id="ARBA00042436"/>
    </source>
</evidence>
<sequence length="327" mass="38969">MAENSESFGSFDYSDVTPVSLNAEEPQLCQILYDSEYKQVMGLLLALMKKNEYSERAKHITELGIEALASHYTTWIYRFKILKNLPNTNYFDELDWCEQVALDNEKNYQIWNYRQLIIGELLSNEARETIEARETRIFDPHREYPILEAMLDSDPKNHHVWTYRKWLVEKFKLYEDAKELEFVDSAIELDLLNNSAWSHRFFLKFSHAEANLKDGEKKKELLESEIAYAKEKIRGCPQNASSWNYLLGIYHKFDRDITELEGFAREFVDLEKGNVTSSFAMESLAEIYKRKQQYTDSVRQYELLRDKYDPIRKNFWEYEIRKVKELS</sequence>
<gene>
    <name evidence="15" type="ORF">LODBEIA_P06640</name>
</gene>
<keyword evidence="8" id="KW-0460">Magnesium</keyword>
<dbReference type="PANTHER" id="PTHR11129:SF1">
    <property type="entry name" value="PROTEIN FARNESYLTRANSFERASE_GERANYLGERANYLTRANSFERASE TYPE-1 SUBUNIT ALPHA"/>
    <property type="match status" value="1"/>
</dbReference>
<evidence type="ECO:0000256" key="1">
    <source>
        <dbReference type="ARBA" id="ARBA00001946"/>
    </source>
</evidence>
<keyword evidence="14" id="KW-0175">Coiled coil</keyword>
<evidence type="ECO:0000256" key="10">
    <source>
        <dbReference type="ARBA" id="ARBA00041392"/>
    </source>
</evidence>
<evidence type="ECO:0000256" key="14">
    <source>
        <dbReference type="SAM" id="Coils"/>
    </source>
</evidence>
<dbReference type="Proteomes" id="UP001497383">
    <property type="component" value="Chromosome 1"/>
</dbReference>
<keyword evidence="6" id="KW-0808">Transferase</keyword>
<reference evidence="15 16" key="1">
    <citation type="submission" date="2024-03" db="EMBL/GenBank/DDBJ databases">
        <authorList>
            <person name="Brejova B."/>
        </authorList>
    </citation>
    <scope>NUCLEOTIDE SEQUENCE [LARGE SCALE GENOMIC DNA]</scope>
    <source>
        <strain evidence="15 16">CBS 14171</strain>
    </source>
</reference>
<dbReference type="Gene3D" id="1.25.40.120">
    <property type="entry name" value="Protein prenylyltransferase"/>
    <property type="match status" value="1"/>
</dbReference>
<evidence type="ECO:0000256" key="9">
    <source>
        <dbReference type="ARBA" id="ARBA00040965"/>
    </source>
</evidence>
<evidence type="ECO:0000256" key="12">
    <source>
        <dbReference type="ARBA" id="ARBA00043086"/>
    </source>
</evidence>
<dbReference type="PROSITE" id="PS51147">
    <property type="entry name" value="PFTA"/>
    <property type="match status" value="5"/>
</dbReference>
<feature type="coiled-coil region" evidence="14">
    <location>
        <begin position="205"/>
        <end position="232"/>
    </location>
</feature>
<dbReference type="PANTHER" id="PTHR11129">
    <property type="entry name" value="PROTEIN FARNESYLTRANSFERASE ALPHA SUBUNIT/RAB GERANYLGERANYL TRANSFERASE ALPHA SUBUNIT"/>
    <property type="match status" value="1"/>
</dbReference>
<keyword evidence="5" id="KW-0637">Prenyltransferase</keyword>
<dbReference type="EC" id="2.5.1.58" evidence="4"/>
<dbReference type="InterPro" id="IPR002088">
    <property type="entry name" value="Prenyl_trans_a"/>
</dbReference>
<dbReference type="SUPFAM" id="SSF48439">
    <property type="entry name" value="Protein prenylyltransferase"/>
    <property type="match status" value="1"/>
</dbReference>
<evidence type="ECO:0000256" key="4">
    <source>
        <dbReference type="ARBA" id="ARBA00012702"/>
    </source>
</evidence>
<evidence type="ECO:0000256" key="13">
    <source>
        <dbReference type="ARBA" id="ARBA00043219"/>
    </source>
</evidence>
<protein>
    <recommendedName>
        <fullName evidence="9">Protein farnesyltransferase/geranylgeranyltransferase type-1 subunit alpha</fullName>
        <ecNumber evidence="4">2.5.1.58</ecNumber>
        <ecNumber evidence="3">2.5.1.59</ecNumber>
    </recommendedName>
    <alternativeName>
        <fullName evidence="12">CAAX farnesyltransferase subunit alpha</fullName>
    </alternativeName>
    <alternativeName>
        <fullName evidence="11">FTase-alpha</fullName>
    </alternativeName>
    <alternativeName>
        <fullName evidence="10">Ras proteins prenyltransferase subunit alpha</fullName>
    </alternativeName>
    <alternativeName>
        <fullName evidence="13">Type I protein geranyl-geranyltransferase subunit alpha</fullName>
    </alternativeName>
</protein>
<evidence type="ECO:0000256" key="5">
    <source>
        <dbReference type="ARBA" id="ARBA00022602"/>
    </source>
</evidence>
<dbReference type="EC" id="2.5.1.59" evidence="3"/>
<evidence type="ECO:0000256" key="7">
    <source>
        <dbReference type="ARBA" id="ARBA00022737"/>
    </source>
</evidence>
<evidence type="ECO:0000256" key="2">
    <source>
        <dbReference type="ARBA" id="ARBA00006734"/>
    </source>
</evidence>
<evidence type="ECO:0000256" key="6">
    <source>
        <dbReference type="ARBA" id="ARBA00022679"/>
    </source>
</evidence>
<dbReference type="EMBL" id="OZ022405">
    <property type="protein sequence ID" value="CAK9436106.1"/>
    <property type="molecule type" value="Genomic_DNA"/>
</dbReference>
<organism evidence="15 16">
    <name type="scientific">Lodderomyces beijingensis</name>
    <dbReference type="NCBI Taxonomy" id="1775926"/>
    <lineage>
        <taxon>Eukaryota</taxon>
        <taxon>Fungi</taxon>
        <taxon>Dikarya</taxon>
        <taxon>Ascomycota</taxon>
        <taxon>Saccharomycotina</taxon>
        <taxon>Pichiomycetes</taxon>
        <taxon>Debaryomycetaceae</taxon>
        <taxon>Candida/Lodderomyces clade</taxon>
        <taxon>Lodderomyces</taxon>
    </lineage>
</organism>
<dbReference type="Pfam" id="PF01239">
    <property type="entry name" value="PPTA"/>
    <property type="match status" value="4"/>
</dbReference>
<name>A0ABP0ZH00_9ASCO</name>
<evidence type="ECO:0000256" key="8">
    <source>
        <dbReference type="ARBA" id="ARBA00022842"/>
    </source>
</evidence>
<evidence type="ECO:0000256" key="3">
    <source>
        <dbReference type="ARBA" id="ARBA00012700"/>
    </source>
</evidence>
<dbReference type="RefSeq" id="XP_066827602.1">
    <property type="nucleotide sequence ID" value="XM_066976609.1"/>
</dbReference>
<proteinExistence type="inferred from homology"/>
<accession>A0ABP0ZH00</accession>
<evidence type="ECO:0000313" key="16">
    <source>
        <dbReference type="Proteomes" id="UP001497383"/>
    </source>
</evidence>
<keyword evidence="16" id="KW-1185">Reference proteome</keyword>
<comment type="similarity">
    <text evidence="2">Belongs to the protein prenyltransferase subunit alpha family.</text>
</comment>
<dbReference type="GeneID" id="92205860"/>
<evidence type="ECO:0000313" key="15">
    <source>
        <dbReference type="EMBL" id="CAK9436106.1"/>
    </source>
</evidence>